<dbReference type="EMBL" id="JAWJWE010000003">
    <property type="protein sequence ID" value="KAK6638474.1"/>
    <property type="molecule type" value="Genomic_DNA"/>
</dbReference>
<comment type="caution">
    <text evidence="2">The sequence shown here is derived from an EMBL/GenBank/DDBJ whole genome shotgun (WGS) entry which is preliminary data.</text>
</comment>
<evidence type="ECO:0000256" key="1">
    <source>
        <dbReference type="SAM" id="MobiDB-lite"/>
    </source>
</evidence>
<reference evidence="2 3" key="1">
    <citation type="submission" date="2023-10" db="EMBL/GenBank/DDBJ databases">
        <title>Genomes of two closely related lineages of the louse Polyplax serrata with different host specificities.</title>
        <authorList>
            <person name="Martinu J."/>
            <person name="Tarabai H."/>
            <person name="Stefka J."/>
            <person name="Hypsa V."/>
        </authorList>
    </citation>
    <scope>NUCLEOTIDE SEQUENCE [LARGE SCALE GENOMIC DNA]</scope>
    <source>
        <strain evidence="2">HR10_N</strain>
    </source>
</reference>
<evidence type="ECO:0000313" key="2">
    <source>
        <dbReference type="EMBL" id="KAK6638474.1"/>
    </source>
</evidence>
<feature type="region of interest" description="Disordered" evidence="1">
    <location>
        <begin position="65"/>
        <end position="90"/>
    </location>
</feature>
<organism evidence="2 3">
    <name type="scientific">Polyplax serrata</name>
    <name type="common">Common mouse louse</name>
    <dbReference type="NCBI Taxonomy" id="468196"/>
    <lineage>
        <taxon>Eukaryota</taxon>
        <taxon>Metazoa</taxon>
        <taxon>Ecdysozoa</taxon>
        <taxon>Arthropoda</taxon>
        <taxon>Hexapoda</taxon>
        <taxon>Insecta</taxon>
        <taxon>Pterygota</taxon>
        <taxon>Neoptera</taxon>
        <taxon>Paraneoptera</taxon>
        <taxon>Psocodea</taxon>
        <taxon>Troctomorpha</taxon>
        <taxon>Phthiraptera</taxon>
        <taxon>Anoplura</taxon>
        <taxon>Polyplacidae</taxon>
        <taxon>Polyplax</taxon>
    </lineage>
</organism>
<gene>
    <name evidence="2" type="ORF">RUM43_006741</name>
</gene>
<accession>A0AAN8P4S4</accession>
<dbReference type="AlphaFoldDB" id="A0AAN8P4S4"/>
<dbReference type="Proteomes" id="UP001372834">
    <property type="component" value="Unassembled WGS sequence"/>
</dbReference>
<proteinExistence type="predicted"/>
<protein>
    <submittedName>
        <fullName evidence="2">Uncharacterized protein</fullName>
    </submittedName>
</protein>
<name>A0AAN8P4S4_POLSC</name>
<sequence length="137" mass="15458">MVGNGLRSIHGINITWRSTYSDWKKKKGVNPEIIRLKKSRYIKISLSQPSHSNKTTNTEPAKFLAEEDEPHSESQMLRRVGERQRPPGGGNLRGLYLDVFEMSHSAVGNGRALGGTPVHLPAWVMSRRLVTKKKKKI</sequence>
<evidence type="ECO:0000313" key="3">
    <source>
        <dbReference type="Proteomes" id="UP001372834"/>
    </source>
</evidence>